<organism evidence="3 4">
    <name type="scientific">Raphanus sativus</name>
    <name type="common">Radish</name>
    <name type="synonym">Raphanus raphanistrum var. sativus</name>
    <dbReference type="NCBI Taxonomy" id="3726"/>
    <lineage>
        <taxon>Eukaryota</taxon>
        <taxon>Viridiplantae</taxon>
        <taxon>Streptophyta</taxon>
        <taxon>Embryophyta</taxon>
        <taxon>Tracheophyta</taxon>
        <taxon>Spermatophyta</taxon>
        <taxon>Magnoliopsida</taxon>
        <taxon>eudicotyledons</taxon>
        <taxon>Gunneridae</taxon>
        <taxon>Pentapetalae</taxon>
        <taxon>rosids</taxon>
        <taxon>malvids</taxon>
        <taxon>Brassicales</taxon>
        <taxon>Brassicaceae</taxon>
        <taxon>Brassiceae</taxon>
        <taxon>Raphanus</taxon>
    </lineage>
</organism>
<accession>A0A9W3DJQ2</accession>
<keyword evidence="1" id="KW-0175">Coiled coil</keyword>
<dbReference type="KEGG" id="rsz:130511253"/>
<evidence type="ECO:0000256" key="1">
    <source>
        <dbReference type="SAM" id="Coils"/>
    </source>
</evidence>
<protein>
    <submittedName>
        <fullName evidence="4">Uncharacterized protein LOC130511253</fullName>
    </submittedName>
</protein>
<dbReference type="OrthoDB" id="1107120at2759"/>
<dbReference type="Proteomes" id="UP000504610">
    <property type="component" value="Chromosome 4"/>
</dbReference>
<evidence type="ECO:0000313" key="3">
    <source>
        <dbReference type="Proteomes" id="UP000504610"/>
    </source>
</evidence>
<dbReference type="AlphaFoldDB" id="A0A9W3DJQ2"/>
<evidence type="ECO:0000256" key="2">
    <source>
        <dbReference type="SAM" id="MobiDB-lite"/>
    </source>
</evidence>
<gene>
    <name evidence="4" type="primary">LOC130511253</name>
</gene>
<evidence type="ECO:0000313" key="4">
    <source>
        <dbReference type="RefSeq" id="XP_056864142.1"/>
    </source>
</evidence>
<name>A0A9W3DJQ2_RAPSA</name>
<reference evidence="4" key="2">
    <citation type="submission" date="2025-08" db="UniProtKB">
        <authorList>
            <consortium name="RefSeq"/>
        </authorList>
    </citation>
    <scope>IDENTIFICATION</scope>
    <source>
        <tissue evidence="4">Leaf</tissue>
    </source>
</reference>
<proteinExistence type="predicted"/>
<keyword evidence="3" id="KW-1185">Reference proteome</keyword>
<dbReference type="RefSeq" id="XP_056864142.1">
    <property type="nucleotide sequence ID" value="XM_057008162.1"/>
</dbReference>
<feature type="region of interest" description="Disordered" evidence="2">
    <location>
        <begin position="176"/>
        <end position="239"/>
    </location>
</feature>
<dbReference type="GeneID" id="130511253"/>
<feature type="coiled-coil region" evidence="1">
    <location>
        <begin position="334"/>
        <end position="386"/>
    </location>
</feature>
<sequence>MAHFCDAHLSFPIPSFLLEILVELEMVFTQISPNFWRYVLTTFLRAREEGLEFGLAEMRQLYTIKQSSGFSGTILLAPREGRSVISGVPNKDVFWMDKFFVFKVKPATFGDFDFSWIPKKWNERVELFGCASMTPKLQGLIAAFRPGECDWSSFTPERIRAAYALPPGLNRAAPILLAEPVRPQKDRKGKGVKRAEPLAEPSDALSDSEPLKRVRRKPDKRFQAPYESGAGGETASEAQRIRRRAIAEALLRELSISSSEPPYAKRDSGEGTSRFNLIKLPLDCQGGSSMAFSYDNDAPILENTEQLALIWRKIRTLKCELPPLEQMRGREAYAMEASNEYAALMEELLASEQQRVKEVEDLKVYLTTSEAEKVALEGDLDSLKEKFKREAEGREKAARRSDALLVG</sequence>
<reference evidence="3" key="1">
    <citation type="journal article" date="2019" name="Database">
        <title>The radish genome database (RadishGD): an integrated information resource for radish genomics.</title>
        <authorList>
            <person name="Yu H.J."/>
            <person name="Baek S."/>
            <person name="Lee Y.J."/>
            <person name="Cho A."/>
            <person name="Mun J.H."/>
        </authorList>
    </citation>
    <scope>NUCLEOTIDE SEQUENCE [LARGE SCALE GENOMIC DNA]</scope>
    <source>
        <strain evidence="3">cv. WK10039</strain>
    </source>
</reference>